<feature type="compositionally biased region" description="Polar residues" evidence="1">
    <location>
        <begin position="194"/>
        <end position="210"/>
    </location>
</feature>
<sequence length="345" mass="37503">MIGPALPPHLASKESSSSGPTSDAAPSSEVSSSSLVGPALPPQVTSTDPSPSIGPTLPPHLALSESDSPPAKKPKVEVEAAGVPVGPVLPSAKQEEPDDYDDGAIGPTLPPEVAAKLEEHVGSANEEEESFGPSLPPSMKEEDSDEEDFGPQLPGAEGEDSYEKRFIHYKIKEDQKRKENTKREEWMLKCPTKNKSYLPFSSDSSFGKTVQSKEVDSSETLLDKHQRKLKKDEAKKKDEPQERKAFNRDEDMSVSFYFFLFVDGLPSLCDEEQKNNMMSGGKKVDVNKLREHIGGLGSRFASSGIFHNDEARVDQAGDVAEKREKDVDGEVDAAALLEEHSDGLK</sequence>
<feature type="compositionally biased region" description="Polar residues" evidence="1">
    <location>
        <begin position="13"/>
        <end position="25"/>
    </location>
</feature>
<organism evidence="2 3">
    <name type="scientific">Steinernema glaseri</name>
    <dbReference type="NCBI Taxonomy" id="37863"/>
    <lineage>
        <taxon>Eukaryota</taxon>
        <taxon>Metazoa</taxon>
        <taxon>Ecdysozoa</taxon>
        <taxon>Nematoda</taxon>
        <taxon>Chromadorea</taxon>
        <taxon>Rhabditida</taxon>
        <taxon>Tylenchina</taxon>
        <taxon>Panagrolaimomorpha</taxon>
        <taxon>Strongyloidoidea</taxon>
        <taxon>Steinernematidae</taxon>
        <taxon>Steinernema</taxon>
    </lineage>
</organism>
<proteinExistence type="predicted"/>
<feature type="compositionally biased region" description="Basic and acidic residues" evidence="1">
    <location>
        <begin position="211"/>
        <end position="246"/>
    </location>
</feature>
<dbReference type="Proteomes" id="UP000095287">
    <property type="component" value="Unplaced"/>
</dbReference>
<protein>
    <submittedName>
        <fullName evidence="3">DUF3835 domain-containing protein</fullName>
    </submittedName>
</protein>
<dbReference type="PANTHER" id="PTHR46370:SF1">
    <property type="entry name" value="GPALPP MOTIFS-CONTAINING PROTEIN 1"/>
    <property type="match status" value="1"/>
</dbReference>
<dbReference type="WBParaSite" id="L893_g32339.t1">
    <property type="protein sequence ID" value="L893_g32339.t1"/>
    <property type="gene ID" value="L893_g32339"/>
</dbReference>
<keyword evidence="2" id="KW-1185">Reference proteome</keyword>
<feature type="region of interest" description="Disordered" evidence="1">
    <location>
        <begin position="1"/>
        <end position="164"/>
    </location>
</feature>
<evidence type="ECO:0000256" key="1">
    <source>
        <dbReference type="SAM" id="MobiDB-lite"/>
    </source>
</evidence>
<feature type="region of interest" description="Disordered" evidence="1">
    <location>
        <begin position="194"/>
        <end position="246"/>
    </location>
</feature>
<dbReference type="AlphaFoldDB" id="A0A1I8A2F9"/>
<dbReference type="PANTHER" id="PTHR46370">
    <property type="entry name" value="GPALPP MOTIFS-CONTAINING PROTEIN 1"/>
    <property type="match status" value="1"/>
</dbReference>
<evidence type="ECO:0000313" key="3">
    <source>
        <dbReference type="WBParaSite" id="L893_g32339.t1"/>
    </source>
</evidence>
<name>A0A1I8A2F9_9BILA</name>
<accession>A0A1I8A2F9</accession>
<evidence type="ECO:0000313" key="2">
    <source>
        <dbReference type="Proteomes" id="UP000095287"/>
    </source>
</evidence>
<dbReference type="InterPro" id="IPR046331">
    <property type="entry name" value="GPAM1-like"/>
</dbReference>
<reference evidence="3" key="1">
    <citation type="submission" date="2016-11" db="UniProtKB">
        <authorList>
            <consortium name="WormBaseParasite"/>
        </authorList>
    </citation>
    <scope>IDENTIFICATION</scope>
</reference>